<sequence>MVPPTPLFGALPGGPELTIILLILAVPIGAGLFVYYDAKNHGMAYAPAWALGVTALFFAGFLPGIPAFFAYVYVREKQARSGTPRPNVGDD</sequence>
<dbReference type="EMBL" id="LOPU01000011">
    <property type="protein sequence ID" value="KTG11214.1"/>
    <property type="molecule type" value="Genomic_DNA"/>
</dbReference>
<reference evidence="2 3" key="1">
    <citation type="submission" date="2015-12" db="EMBL/GenBank/DDBJ databases">
        <title>Haloprofundus marisrubri gen. nov., sp. nov., an extremely halophilic archaeon isolated from the Discovery deep brine-seawater interface in the Red Sea.</title>
        <authorList>
            <person name="Zhang G."/>
            <person name="Stingl U."/>
            <person name="Rashid M."/>
        </authorList>
    </citation>
    <scope>NUCLEOTIDE SEQUENCE [LARGE SCALE GENOMIC DNA]</scope>
    <source>
        <strain evidence="2 3">SB9</strain>
    </source>
</reference>
<protein>
    <submittedName>
        <fullName evidence="2">Uncharacterized protein</fullName>
    </submittedName>
</protein>
<dbReference type="OrthoDB" id="304241at2157"/>
<accession>A0A0W1RCQ5</accession>
<dbReference type="Proteomes" id="UP000054387">
    <property type="component" value="Unassembled WGS sequence"/>
</dbReference>
<keyword evidence="1" id="KW-0472">Membrane</keyword>
<feature type="transmembrane region" description="Helical" evidence="1">
    <location>
        <begin position="48"/>
        <end position="74"/>
    </location>
</feature>
<dbReference type="AlphaFoldDB" id="A0A0W1RCQ5"/>
<feature type="transmembrane region" description="Helical" evidence="1">
    <location>
        <begin position="17"/>
        <end position="36"/>
    </location>
</feature>
<evidence type="ECO:0000256" key="1">
    <source>
        <dbReference type="SAM" id="Phobius"/>
    </source>
</evidence>
<comment type="caution">
    <text evidence="2">The sequence shown here is derived from an EMBL/GenBank/DDBJ whole genome shotgun (WGS) entry which is preliminary data.</text>
</comment>
<keyword evidence="1" id="KW-0812">Transmembrane</keyword>
<organism evidence="2 3">
    <name type="scientific">Haloprofundus marisrubri</name>
    <dbReference type="NCBI Taxonomy" id="1514971"/>
    <lineage>
        <taxon>Archaea</taxon>
        <taxon>Methanobacteriati</taxon>
        <taxon>Methanobacteriota</taxon>
        <taxon>Stenosarchaea group</taxon>
        <taxon>Halobacteria</taxon>
        <taxon>Halobacteriales</taxon>
        <taxon>Haloferacaceae</taxon>
        <taxon>Haloprofundus</taxon>
    </lineage>
</organism>
<name>A0A0W1RCQ5_9EURY</name>
<proteinExistence type="predicted"/>
<keyword evidence="1" id="KW-1133">Transmembrane helix</keyword>
<dbReference type="RefSeq" id="WP_058580276.1">
    <property type="nucleotide sequence ID" value="NZ_LOPU01000011.1"/>
</dbReference>
<evidence type="ECO:0000313" key="3">
    <source>
        <dbReference type="Proteomes" id="UP000054387"/>
    </source>
</evidence>
<gene>
    <name evidence="2" type="ORF">AUR64_04610</name>
</gene>
<keyword evidence="3" id="KW-1185">Reference proteome</keyword>
<evidence type="ECO:0000313" key="2">
    <source>
        <dbReference type="EMBL" id="KTG11214.1"/>
    </source>
</evidence>